<dbReference type="KEGG" id="goq:ACH46_11285"/>
<keyword evidence="3" id="KW-1185">Reference proteome</keyword>
<dbReference type="PATRIC" id="fig|1136941.3.peg.2302"/>
<dbReference type="EMBL" id="CP011853">
    <property type="protein sequence ID" value="ALG86806.1"/>
    <property type="molecule type" value="Genomic_DNA"/>
</dbReference>
<organism evidence="2 3">
    <name type="scientific">Gordonia phthalatica</name>
    <dbReference type="NCBI Taxonomy" id="1136941"/>
    <lineage>
        <taxon>Bacteria</taxon>
        <taxon>Bacillati</taxon>
        <taxon>Actinomycetota</taxon>
        <taxon>Actinomycetes</taxon>
        <taxon>Mycobacteriales</taxon>
        <taxon>Gordoniaceae</taxon>
        <taxon>Gordonia</taxon>
    </lineage>
</organism>
<dbReference type="InterPro" id="IPR023631">
    <property type="entry name" value="Amidase_dom"/>
</dbReference>
<reference evidence="2 3" key="2">
    <citation type="journal article" date="2017" name="Int. J. Syst. Evol. Microbiol.">
        <title>Gordonia phthalatica sp. nov., a di-n-butyl phthalate-degrading bacterium isolated from activated sludge.</title>
        <authorList>
            <person name="Jin D."/>
            <person name="Kong X."/>
            <person name="Jia M."/>
            <person name="Yu X."/>
            <person name="Wang X."/>
            <person name="Zhuang X."/>
            <person name="Deng Y."/>
            <person name="Bai Z."/>
        </authorList>
    </citation>
    <scope>NUCLEOTIDE SEQUENCE [LARGE SCALE GENOMIC DNA]</scope>
    <source>
        <strain evidence="2 3">QH-11</strain>
    </source>
</reference>
<evidence type="ECO:0000313" key="2">
    <source>
        <dbReference type="EMBL" id="ALG86806.1"/>
    </source>
</evidence>
<dbReference type="SUPFAM" id="SSF75304">
    <property type="entry name" value="Amidase signature (AS) enzymes"/>
    <property type="match status" value="1"/>
</dbReference>
<feature type="domain" description="Amidase" evidence="1">
    <location>
        <begin position="25"/>
        <end position="412"/>
    </location>
</feature>
<dbReference type="GO" id="GO:0016787">
    <property type="term" value="F:hydrolase activity"/>
    <property type="evidence" value="ECO:0007669"/>
    <property type="project" value="UniProtKB-KW"/>
</dbReference>
<protein>
    <submittedName>
        <fullName evidence="2">Indole acetimide hydrolase</fullName>
    </submittedName>
</protein>
<keyword evidence="2" id="KW-0378">Hydrolase</keyword>
<evidence type="ECO:0000313" key="3">
    <source>
        <dbReference type="Proteomes" id="UP000063789"/>
    </source>
</evidence>
<gene>
    <name evidence="2" type="ORF">ACH46_11285</name>
</gene>
<name>A0A0N9NEC1_9ACTN</name>
<dbReference type="STRING" id="1136941.ACH46_11285"/>
<proteinExistence type="predicted"/>
<reference evidence="3" key="1">
    <citation type="submission" date="2015-06" db="EMBL/GenBank/DDBJ databases">
        <title>Complete genome sequence and metabolic analysis of phthalate degradation pathway in Gordonia sp. QH-11.</title>
        <authorList>
            <person name="Jin D."/>
            <person name="Kong X."/>
            <person name="Bai Z."/>
        </authorList>
    </citation>
    <scope>NUCLEOTIDE SEQUENCE [LARGE SCALE GENOMIC DNA]</scope>
    <source>
        <strain evidence="3">QH-11</strain>
    </source>
</reference>
<dbReference type="InterPro" id="IPR000120">
    <property type="entry name" value="Amidase"/>
</dbReference>
<dbReference type="Proteomes" id="UP000063789">
    <property type="component" value="Chromosome"/>
</dbReference>
<dbReference type="AlphaFoldDB" id="A0A0N9NEC1"/>
<dbReference type="PANTHER" id="PTHR11895:SF176">
    <property type="entry name" value="AMIDASE AMID-RELATED"/>
    <property type="match status" value="1"/>
</dbReference>
<sequence>MSGPIWRQSIQDQAAAVGRGEITAQQLAADVRAAIDAAEPDLRAWTELADEFPSTVGADTRPLAGVSVAVKDLIDVAGLPTRCGSAVTSAAPATADAACVTRLRELGAVIQGKTVTTEFGYFAPGPTRNPRALTHTPGGSSSGSAAAVGAGVVPLALGTQTAGSTTRPASFCGAAAMVLAHGAASLDGVAGLCESLDSLGLLTRTIADLATAYEAFSGDTRPESFAPVGEVHIWEGSGLGEFHPAMTELVARLDALVLEAGADLGDLDGDDHVRTLTEDHFTVMAYEAFGVLDPLVAQHRDRLSTQLVDLAESGRRTSADDYEAAIIRRDTSFALLRSHLSGTAGSGSVIIAGPAALGPAPEGLAATGDPILSRPWQLLGCPVVVVPGARTEAGLPLGVQLIGLPGQEWQLLEFAARLEPLLGALDPITGTSVVR</sequence>
<dbReference type="PANTHER" id="PTHR11895">
    <property type="entry name" value="TRANSAMIDASE"/>
    <property type="match status" value="1"/>
</dbReference>
<dbReference type="Pfam" id="PF01425">
    <property type="entry name" value="Amidase"/>
    <property type="match status" value="1"/>
</dbReference>
<evidence type="ECO:0000259" key="1">
    <source>
        <dbReference type="Pfam" id="PF01425"/>
    </source>
</evidence>
<accession>A0A0N9NEC1</accession>
<dbReference type="OrthoDB" id="182039at2"/>
<dbReference type="Gene3D" id="3.90.1300.10">
    <property type="entry name" value="Amidase signature (AS) domain"/>
    <property type="match status" value="1"/>
</dbReference>
<dbReference type="RefSeq" id="WP_062395283.1">
    <property type="nucleotide sequence ID" value="NZ_CP011853.1"/>
</dbReference>
<dbReference type="InterPro" id="IPR036928">
    <property type="entry name" value="AS_sf"/>
</dbReference>